<dbReference type="OrthoDB" id="5966279at2"/>
<keyword evidence="3" id="KW-1185">Reference proteome</keyword>
<evidence type="ECO:0000256" key="1">
    <source>
        <dbReference type="SAM" id="Phobius"/>
    </source>
</evidence>
<dbReference type="GO" id="GO:0015097">
    <property type="term" value="F:mercury ion transmembrane transporter activity"/>
    <property type="evidence" value="ECO:0007669"/>
    <property type="project" value="InterPro"/>
</dbReference>
<keyword evidence="1" id="KW-0472">Membrane</keyword>
<reference evidence="2 3" key="1">
    <citation type="submission" date="2018-08" db="EMBL/GenBank/DDBJ databases">
        <title>Genomic Encyclopedia of Archaeal and Bacterial Type Strains, Phase II (KMG-II): from individual species to whole genera.</title>
        <authorList>
            <person name="Goeker M."/>
        </authorList>
    </citation>
    <scope>NUCLEOTIDE SEQUENCE [LARGE SCALE GENOMIC DNA]</scope>
    <source>
        <strain evidence="2 3">DSM 15986</strain>
    </source>
</reference>
<accession>A0A3E0D6I0</accession>
<keyword evidence="1" id="KW-1133">Transmembrane helix</keyword>
<feature type="transmembrane region" description="Helical" evidence="1">
    <location>
        <begin position="79"/>
        <end position="98"/>
    </location>
</feature>
<feature type="transmembrane region" description="Helical" evidence="1">
    <location>
        <begin position="53"/>
        <end position="72"/>
    </location>
</feature>
<dbReference type="Pfam" id="PF03203">
    <property type="entry name" value="MerC"/>
    <property type="match status" value="1"/>
</dbReference>
<dbReference type="Proteomes" id="UP000256405">
    <property type="component" value="Unassembled WGS sequence"/>
</dbReference>
<dbReference type="EMBL" id="QUNF01000042">
    <property type="protein sequence ID" value="REG77541.1"/>
    <property type="molecule type" value="Genomic_DNA"/>
</dbReference>
<organism evidence="2 3">
    <name type="scientific">Algoriphagus antarcticus</name>
    <dbReference type="NCBI Taxonomy" id="238540"/>
    <lineage>
        <taxon>Bacteria</taxon>
        <taxon>Pseudomonadati</taxon>
        <taxon>Bacteroidota</taxon>
        <taxon>Cytophagia</taxon>
        <taxon>Cytophagales</taxon>
        <taxon>Cyclobacteriaceae</taxon>
        <taxon>Algoriphagus</taxon>
    </lineage>
</organism>
<keyword evidence="1" id="KW-0812">Transmembrane</keyword>
<gene>
    <name evidence="2" type="ORF">C8N25_14213</name>
</gene>
<dbReference type="InterPro" id="IPR004891">
    <property type="entry name" value="Mercury-R_MerC"/>
</dbReference>
<sequence>MKLMKNTFVGTHLDFIGFSTSIACAIHCAFLPFLVSTLPFLGLGFLENPWIEYGIILLSLGLALFSLSHGYLRHHKKILPILIVSFGFLLISFGLIWGPESLEFIITPVGALLIGIAHYVNWIKIKESHIEFPDCKNHPK</sequence>
<feature type="transmembrane region" description="Helical" evidence="1">
    <location>
        <begin position="104"/>
        <end position="122"/>
    </location>
</feature>
<comment type="caution">
    <text evidence="2">The sequence shown here is derived from an EMBL/GenBank/DDBJ whole genome shotgun (WGS) entry which is preliminary data.</text>
</comment>
<dbReference type="AlphaFoldDB" id="A0A3E0D6I0"/>
<name>A0A3E0D6I0_9BACT</name>
<proteinExistence type="predicted"/>
<feature type="transmembrane region" description="Helical" evidence="1">
    <location>
        <begin position="12"/>
        <end position="33"/>
    </location>
</feature>
<evidence type="ECO:0000313" key="3">
    <source>
        <dbReference type="Proteomes" id="UP000256405"/>
    </source>
</evidence>
<dbReference type="GO" id="GO:0016020">
    <property type="term" value="C:membrane"/>
    <property type="evidence" value="ECO:0007669"/>
    <property type="project" value="InterPro"/>
</dbReference>
<evidence type="ECO:0000313" key="2">
    <source>
        <dbReference type="EMBL" id="REG77541.1"/>
    </source>
</evidence>
<protein>
    <submittedName>
        <fullName evidence="2">MerC mercury resistance protein</fullName>
    </submittedName>
</protein>